<dbReference type="InterPro" id="IPR009057">
    <property type="entry name" value="Homeodomain-like_sf"/>
</dbReference>
<dbReference type="Gene3D" id="1.10.10.10">
    <property type="entry name" value="Winged helix-like DNA-binding domain superfamily/Winged helix DNA-binding domain"/>
    <property type="match status" value="1"/>
</dbReference>
<dbReference type="CDD" id="cd05013">
    <property type="entry name" value="SIS_RpiR"/>
    <property type="match status" value="1"/>
</dbReference>
<gene>
    <name evidence="6" type="ORF">C8N35_104263</name>
</gene>
<dbReference type="InterPro" id="IPR035472">
    <property type="entry name" value="RpiR-like_SIS"/>
</dbReference>
<accession>A0A2T5VA55</accession>
<dbReference type="InterPro" id="IPR046348">
    <property type="entry name" value="SIS_dom_sf"/>
</dbReference>
<evidence type="ECO:0000256" key="1">
    <source>
        <dbReference type="ARBA" id="ARBA00023015"/>
    </source>
</evidence>
<keyword evidence="1" id="KW-0805">Transcription regulation</keyword>
<dbReference type="InterPro" id="IPR036388">
    <property type="entry name" value="WH-like_DNA-bd_sf"/>
</dbReference>
<dbReference type="InterPro" id="IPR001347">
    <property type="entry name" value="SIS_dom"/>
</dbReference>
<evidence type="ECO:0000259" key="4">
    <source>
        <dbReference type="PROSITE" id="PS51071"/>
    </source>
</evidence>
<name>A0A2T5VA55_9HYPH</name>
<dbReference type="PANTHER" id="PTHR30514">
    <property type="entry name" value="GLUCOKINASE"/>
    <property type="match status" value="1"/>
</dbReference>
<keyword evidence="3" id="KW-0804">Transcription</keyword>
<dbReference type="GO" id="GO:1901135">
    <property type="term" value="P:carbohydrate derivative metabolic process"/>
    <property type="evidence" value="ECO:0007669"/>
    <property type="project" value="InterPro"/>
</dbReference>
<comment type="caution">
    <text evidence="6">The sequence shown here is derived from an EMBL/GenBank/DDBJ whole genome shotgun (WGS) entry which is preliminary data.</text>
</comment>
<keyword evidence="2" id="KW-0238">DNA-binding</keyword>
<evidence type="ECO:0000313" key="6">
    <source>
        <dbReference type="EMBL" id="PTW60637.1"/>
    </source>
</evidence>
<sequence length="278" mass="29519">MADTHATDRRHDDTAHTPFGKDVILRVRAEIDTMPDALSRIGKYIVDNPEKAVRSSVAELALHSTSGEASVVRFCRHLGYDGFRDLKLALAADIAYRDHARAAHGADPQSELGILEARLSDSIVATRKLLDPLSLRHAAERLLASRRIDIFGAGVSGIVAQMLAYRLLRLGLVAQAFQDPTLAHEITNGVDATSTAIGVSEMGLTSDTVNFLAGHRAAGAFTILLTARPNSPAANKADILLHAAALSPPPTGGEVGASIAKIFLVEALAEAIQELRAS</sequence>
<keyword evidence="7" id="KW-1185">Reference proteome</keyword>
<evidence type="ECO:0000313" key="7">
    <source>
        <dbReference type="Proteomes" id="UP000244081"/>
    </source>
</evidence>
<dbReference type="PROSITE" id="PS51071">
    <property type="entry name" value="HTH_RPIR"/>
    <property type="match status" value="1"/>
</dbReference>
<dbReference type="Pfam" id="PF01380">
    <property type="entry name" value="SIS"/>
    <property type="match status" value="1"/>
</dbReference>
<dbReference type="SUPFAM" id="SSF46689">
    <property type="entry name" value="Homeodomain-like"/>
    <property type="match status" value="1"/>
</dbReference>
<evidence type="ECO:0000256" key="3">
    <source>
        <dbReference type="ARBA" id="ARBA00023163"/>
    </source>
</evidence>
<feature type="domain" description="HTH rpiR-type" evidence="4">
    <location>
        <begin position="21"/>
        <end position="97"/>
    </location>
</feature>
<dbReference type="AlphaFoldDB" id="A0A2T5VA55"/>
<protein>
    <submittedName>
        <fullName evidence="6">RpiR family transcriptional regulator</fullName>
    </submittedName>
</protein>
<dbReference type="RefSeq" id="WP_107990228.1">
    <property type="nucleotide sequence ID" value="NZ_QAYG01000004.1"/>
</dbReference>
<feature type="domain" description="SIS" evidence="5">
    <location>
        <begin position="138"/>
        <end position="278"/>
    </location>
</feature>
<dbReference type="GO" id="GO:0003700">
    <property type="term" value="F:DNA-binding transcription factor activity"/>
    <property type="evidence" value="ECO:0007669"/>
    <property type="project" value="InterPro"/>
</dbReference>
<dbReference type="InterPro" id="IPR000281">
    <property type="entry name" value="HTH_RpiR"/>
</dbReference>
<dbReference type="EMBL" id="QAYG01000004">
    <property type="protein sequence ID" value="PTW60637.1"/>
    <property type="molecule type" value="Genomic_DNA"/>
</dbReference>
<evidence type="ECO:0000259" key="5">
    <source>
        <dbReference type="PROSITE" id="PS51464"/>
    </source>
</evidence>
<evidence type="ECO:0000256" key="2">
    <source>
        <dbReference type="ARBA" id="ARBA00023125"/>
    </source>
</evidence>
<dbReference type="InterPro" id="IPR047640">
    <property type="entry name" value="RpiR-like"/>
</dbReference>
<dbReference type="Proteomes" id="UP000244081">
    <property type="component" value="Unassembled WGS sequence"/>
</dbReference>
<dbReference type="Gene3D" id="3.40.50.10490">
    <property type="entry name" value="Glucose-6-phosphate isomerase like protein, domain 1"/>
    <property type="match status" value="1"/>
</dbReference>
<dbReference type="Pfam" id="PF01418">
    <property type="entry name" value="HTH_6"/>
    <property type="match status" value="1"/>
</dbReference>
<dbReference type="SUPFAM" id="SSF53697">
    <property type="entry name" value="SIS domain"/>
    <property type="match status" value="1"/>
</dbReference>
<dbReference type="GO" id="GO:0097367">
    <property type="term" value="F:carbohydrate derivative binding"/>
    <property type="evidence" value="ECO:0007669"/>
    <property type="project" value="InterPro"/>
</dbReference>
<dbReference type="GO" id="GO:0003677">
    <property type="term" value="F:DNA binding"/>
    <property type="evidence" value="ECO:0007669"/>
    <property type="project" value="UniProtKB-KW"/>
</dbReference>
<organism evidence="6 7">
    <name type="scientific">Breoghania corrubedonensis</name>
    <dbReference type="NCBI Taxonomy" id="665038"/>
    <lineage>
        <taxon>Bacteria</taxon>
        <taxon>Pseudomonadati</taxon>
        <taxon>Pseudomonadota</taxon>
        <taxon>Alphaproteobacteria</taxon>
        <taxon>Hyphomicrobiales</taxon>
        <taxon>Stappiaceae</taxon>
        <taxon>Breoghania</taxon>
    </lineage>
</organism>
<dbReference type="PANTHER" id="PTHR30514:SF1">
    <property type="entry name" value="HTH-TYPE TRANSCRIPTIONAL REGULATOR HEXR-RELATED"/>
    <property type="match status" value="1"/>
</dbReference>
<proteinExistence type="predicted"/>
<reference evidence="6 7" key="1">
    <citation type="submission" date="2018-04" db="EMBL/GenBank/DDBJ databases">
        <title>Genomic Encyclopedia of Archaeal and Bacterial Type Strains, Phase II (KMG-II): from individual species to whole genera.</title>
        <authorList>
            <person name="Goeker M."/>
        </authorList>
    </citation>
    <scope>NUCLEOTIDE SEQUENCE [LARGE SCALE GENOMIC DNA]</scope>
    <source>
        <strain evidence="6 7">DSM 23382</strain>
    </source>
</reference>
<dbReference type="OrthoDB" id="8582409at2"/>
<dbReference type="PROSITE" id="PS51464">
    <property type="entry name" value="SIS"/>
    <property type="match status" value="1"/>
</dbReference>